<feature type="compositionally biased region" description="Basic residues" evidence="13">
    <location>
        <begin position="308"/>
        <end position="333"/>
    </location>
</feature>
<dbReference type="FunFam" id="1.10.510.10:FF:000415">
    <property type="entry name" value="CMGC/CDK/CRK7 protein kinase, variant"/>
    <property type="match status" value="1"/>
</dbReference>
<dbReference type="InterPro" id="IPR011009">
    <property type="entry name" value="Kinase-like_dom_sf"/>
</dbReference>
<dbReference type="STRING" id="10195.A0A3M7RQ94"/>
<comment type="similarity">
    <text evidence="2">Belongs to the protein kinase superfamily. CMGC Ser/Thr protein kinase family. CDC2/CDKX subfamily.</text>
</comment>
<dbReference type="GO" id="GO:0005524">
    <property type="term" value="F:ATP binding"/>
    <property type="evidence" value="ECO:0007669"/>
    <property type="project" value="UniProtKB-UniRule"/>
</dbReference>
<comment type="caution">
    <text evidence="15">The sequence shown here is derived from an EMBL/GenBank/DDBJ whole genome shotgun (WGS) entry which is preliminary data.</text>
</comment>
<feature type="region of interest" description="Disordered" evidence="13">
    <location>
        <begin position="363"/>
        <end position="412"/>
    </location>
</feature>
<comment type="subcellular location">
    <subcellularLocation>
        <location evidence="1">Nucleus</location>
    </subcellularLocation>
</comment>
<dbReference type="GO" id="GO:0008353">
    <property type="term" value="F:RNA polymerase II CTD heptapeptide repeat kinase activity"/>
    <property type="evidence" value="ECO:0007669"/>
    <property type="project" value="UniProtKB-EC"/>
</dbReference>
<feature type="compositionally biased region" description="Basic and acidic residues" evidence="13">
    <location>
        <begin position="1"/>
        <end position="23"/>
    </location>
</feature>
<evidence type="ECO:0000256" key="13">
    <source>
        <dbReference type="SAM" id="MobiDB-lite"/>
    </source>
</evidence>
<keyword evidence="6 15" id="KW-0418">Kinase</keyword>
<dbReference type="InterPro" id="IPR008271">
    <property type="entry name" value="Ser/Thr_kinase_AS"/>
</dbReference>
<evidence type="ECO:0000256" key="7">
    <source>
        <dbReference type="ARBA" id="ARBA00022840"/>
    </source>
</evidence>
<feature type="compositionally biased region" description="Basic and acidic residues" evidence="13">
    <location>
        <begin position="454"/>
        <end position="470"/>
    </location>
</feature>
<keyword evidence="3" id="KW-0723">Serine/threonine-protein kinase</keyword>
<dbReference type="InterPro" id="IPR050108">
    <property type="entry name" value="CDK"/>
</dbReference>
<proteinExistence type="inferred from homology"/>
<keyword evidence="5 12" id="KW-0547">Nucleotide-binding</keyword>
<evidence type="ECO:0000256" key="8">
    <source>
        <dbReference type="ARBA" id="ARBA00023242"/>
    </source>
</evidence>
<evidence type="ECO:0000256" key="10">
    <source>
        <dbReference type="ARBA" id="ARBA00048367"/>
    </source>
</evidence>
<comment type="catalytic activity">
    <reaction evidence="9">
        <text>L-threonyl-[protein] + ATP = O-phospho-L-threonyl-[protein] + ADP + H(+)</text>
        <dbReference type="Rhea" id="RHEA:46608"/>
        <dbReference type="Rhea" id="RHEA-COMP:11060"/>
        <dbReference type="Rhea" id="RHEA-COMP:11605"/>
        <dbReference type="ChEBI" id="CHEBI:15378"/>
        <dbReference type="ChEBI" id="CHEBI:30013"/>
        <dbReference type="ChEBI" id="CHEBI:30616"/>
        <dbReference type="ChEBI" id="CHEBI:61977"/>
        <dbReference type="ChEBI" id="CHEBI:456216"/>
        <dbReference type="EC" id="2.7.11.22"/>
    </reaction>
</comment>
<dbReference type="SUPFAM" id="SSF56112">
    <property type="entry name" value="Protein kinase-like (PK-like)"/>
    <property type="match status" value="1"/>
</dbReference>
<comment type="catalytic activity">
    <reaction evidence="11">
        <text>[DNA-directed RNA polymerase] + ATP = phospho-[DNA-directed RNA polymerase] + ADP + H(+)</text>
        <dbReference type="Rhea" id="RHEA:10216"/>
        <dbReference type="Rhea" id="RHEA-COMP:11321"/>
        <dbReference type="Rhea" id="RHEA-COMP:11322"/>
        <dbReference type="ChEBI" id="CHEBI:15378"/>
        <dbReference type="ChEBI" id="CHEBI:30616"/>
        <dbReference type="ChEBI" id="CHEBI:43176"/>
        <dbReference type="ChEBI" id="CHEBI:68546"/>
        <dbReference type="ChEBI" id="CHEBI:456216"/>
        <dbReference type="EC" id="2.7.11.23"/>
    </reaction>
</comment>
<dbReference type="Pfam" id="PF00069">
    <property type="entry name" value="Pkinase"/>
    <property type="match status" value="1"/>
</dbReference>
<dbReference type="InterPro" id="IPR000719">
    <property type="entry name" value="Prot_kinase_dom"/>
</dbReference>
<evidence type="ECO:0000256" key="3">
    <source>
        <dbReference type="ARBA" id="ARBA00022527"/>
    </source>
</evidence>
<feature type="compositionally biased region" description="Acidic residues" evidence="13">
    <location>
        <begin position="441"/>
        <end position="452"/>
    </location>
</feature>
<evidence type="ECO:0000259" key="14">
    <source>
        <dbReference type="PROSITE" id="PS50011"/>
    </source>
</evidence>
<evidence type="ECO:0000256" key="9">
    <source>
        <dbReference type="ARBA" id="ARBA00047811"/>
    </source>
</evidence>
<feature type="region of interest" description="Disordered" evidence="13">
    <location>
        <begin position="226"/>
        <end position="336"/>
    </location>
</feature>
<feature type="binding site" evidence="12">
    <location>
        <position position="553"/>
    </location>
    <ligand>
        <name>ATP</name>
        <dbReference type="ChEBI" id="CHEBI:30616"/>
    </ligand>
</feature>
<dbReference type="AlphaFoldDB" id="A0A3M7RQ94"/>
<dbReference type="InterPro" id="IPR017441">
    <property type="entry name" value="Protein_kinase_ATP_BS"/>
</dbReference>
<feature type="compositionally biased region" description="Basic residues" evidence="13">
    <location>
        <begin position="272"/>
        <end position="286"/>
    </location>
</feature>
<feature type="region of interest" description="Disordered" evidence="13">
    <location>
        <begin position="435"/>
        <end position="470"/>
    </location>
</feature>
<feature type="region of interest" description="Disordered" evidence="13">
    <location>
        <begin position="1"/>
        <end position="199"/>
    </location>
</feature>
<feature type="compositionally biased region" description="Basic and acidic residues" evidence="13">
    <location>
        <begin position="140"/>
        <end position="155"/>
    </location>
</feature>
<dbReference type="SMART" id="SM00220">
    <property type="entry name" value="S_TKc"/>
    <property type="match status" value="1"/>
</dbReference>
<dbReference type="GO" id="GO:0032968">
    <property type="term" value="P:positive regulation of transcription elongation by RNA polymerase II"/>
    <property type="evidence" value="ECO:0007669"/>
    <property type="project" value="TreeGrafter"/>
</dbReference>
<feature type="compositionally biased region" description="Basic and acidic residues" evidence="13">
    <location>
        <begin position="372"/>
        <end position="409"/>
    </location>
</feature>
<dbReference type="PROSITE" id="PS50011">
    <property type="entry name" value="PROTEIN_KINASE_DOM"/>
    <property type="match status" value="1"/>
</dbReference>
<evidence type="ECO:0000256" key="6">
    <source>
        <dbReference type="ARBA" id="ARBA00022777"/>
    </source>
</evidence>
<organism evidence="15 16">
    <name type="scientific">Brachionus plicatilis</name>
    <name type="common">Marine rotifer</name>
    <name type="synonym">Brachionus muelleri</name>
    <dbReference type="NCBI Taxonomy" id="10195"/>
    <lineage>
        <taxon>Eukaryota</taxon>
        <taxon>Metazoa</taxon>
        <taxon>Spiralia</taxon>
        <taxon>Gnathifera</taxon>
        <taxon>Rotifera</taxon>
        <taxon>Eurotatoria</taxon>
        <taxon>Monogononta</taxon>
        <taxon>Pseudotrocha</taxon>
        <taxon>Ploima</taxon>
        <taxon>Brachionidae</taxon>
        <taxon>Brachionus</taxon>
    </lineage>
</organism>
<keyword evidence="8" id="KW-0539">Nucleus</keyword>
<feature type="compositionally biased region" description="Low complexity" evidence="13">
    <location>
        <begin position="76"/>
        <end position="109"/>
    </location>
</feature>
<comment type="catalytic activity">
    <reaction evidence="10">
        <text>L-seryl-[protein] + ATP = O-phospho-L-seryl-[protein] + ADP + H(+)</text>
        <dbReference type="Rhea" id="RHEA:17989"/>
        <dbReference type="Rhea" id="RHEA-COMP:9863"/>
        <dbReference type="Rhea" id="RHEA-COMP:11604"/>
        <dbReference type="ChEBI" id="CHEBI:15378"/>
        <dbReference type="ChEBI" id="CHEBI:29999"/>
        <dbReference type="ChEBI" id="CHEBI:30616"/>
        <dbReference type="ChEBI" id="CHEBI:83421"/>
        <dbReference type="ChEBI" id="CHEBI:456216"/>
        <dbReference type="EC" id="2.7.11.22"/>
    </reaction>
</comment>
<dbReference type="Proteomes" id="UP000276133">
    <property type="component" value="Unassembled WGS sequence"/>
</dbReference>
<feature type="domain" description="Protein kinase" evidence="14">
    <location>
        <begin position="524"/>
        <end position="818"/>
    </location>
</feature>
<dbReference type="Gene3D" id="3.30.200.20">
    <property type="entry name" value="Phosphorylase Kinase, domain 1"/>
    <property type="match status" value="1"/>
</dbReference>
<evidence type="ECO:0000256" key="1">
    <source>
        <dbReference type="ARBA" id="ARBA00004123"/>
    </source>
</evidence>
<sequence length="854" mass="99548">MDEKQKINDDDNPSRKDKTETKSSSKAKKKHKSKKSKKHKSDKSIRSEERNLNKESKCKKVKTKSKKKAKSKKISRSPSSISSISSEFNTNSSRSSSTSSISSSLLSKSSVEESSIRKKSSLNYSRGSRSRSRSSNKRTSYHDKESNVKNKKYSDSADIYSGSSQSKKDHSNSRKNKSEYTDAEQYNRHRNYIPEPLSREYSRYRSDYFNYSDYYDSSYYSNYNSRYSYDAKPSTISYSKRNDNYDRDKLSYRYGDRRRSPSYDYSINRTKTSLHRSKRSRSKSSHRSSDIRVSPRNIKSKSPDYFRSSHKSSIRSRSRTKSRTKSKSPKLIKLRREKDWKRESSINYLPSVSLGAELQKVVGEKRKSKSLQVEKTKSDSESLEKKNDQKNEQKNEQKIGQKIEQKNEQTETVYQENLVKKDEKISQKILTKTLPPLPLPEIDETEDNEIEISNDSKFDSKSPKLSDKNSENLTKCLNSFELRDKIHIEGKKSILTSNSKRPIILQRKNEVNKENWGEKSVDMFERLEIIGEGTYGKVFKARDIETNELVALKSVKLENEKEGFPITAVREIKILRQLQHPNIVNMIEIVTDKQDVLEFRKDRGEFYLVFEYMDHDLFGLLDSGVLDLNDDQIASFMKQLLEGLNYCHSKNFLHRDIKCSNILINNRGQIKLADFGLARYYNAEDKERPYTNKVITLWYRAPELLLGEERYGPSIDIWSCGCILGELYVKKPIFQANSEINQLELISRTCGSPNPSIWPDVVNLPFYDAIRQKKNYKRRLREEFSFMPCSALDLLDQMLELDPSKRITSENSLKSSWLKNIQPLEIKPPTFPLNQDCHEMWSKELKKKKRISND</sequence>
<protein>
    <submittedName>
        <fullName evidence="15">Cyclin-dependent kinase 12</fullName>
    </submittedName>
</protein>
<dbReference type="PROSITE" id="PS00107">
    <property type="entry name" value="PROTEIN_KINASE_ATP"/>
    <property type="match status" value="1"/>
</dbReference>
<gene>
    <name evidence="15" type="ORF">BpHYR1_032938</name>
</gene>
<keyword evidence="16" id="KW-1185">Reference proteome</keyword>
<evidence type="ECO:0000313" key="16">
    <source>
        <dbReference type="Proteomes" id="UP000276133"/>
    </source>
</evidence>
<dbReference type="FunFam" id="3.30.200.20:FF:000074">
    <property type="entry name" value="cyclin-dependent kinase 12 isoform X2"/>
    <property type="match status" value="1"/>
</dbReference>
<evidence type="ECO:0000256" key="12">
    <source>
        <dbReference type="PROSITE-ProRule" id="PRU10141"/>
    </source>
</evidence>
<accession>A0A3M7RQ94</accession>
<dbReference type="PROSITE" id="PS00108">
    <property type="entry name" value="PROTEIN_KINASE_ST"/>
    <property type="match status" value="1"/>
</dbReference>
<evidence type="ECO:0000313" key="15">
    <source>
        <dbReference type="EMBL" id="RNA25515.1"/>
    </source>
</evidence>
<feature type="compositionally biased region" description="Basic and acidic residues" evidence="13">
    <location>
        <begin position="240"/>
        <end position="261"/>
    </location>
</feature>
<dbReference type="EMBL" id="REGN01002910">
    <property type="protein sequence ID" value="RNA25515.1"/>
    <property type="molecule type" value="Genomic_DNA"/>
</dbReference>
<dbReference type="OrthoDB" id="28397at2759"/>
<evidence type="ECO:0000256" key="4">
    <source>
        <dbReference type="ARBA" id="ARBA00022679"/>
    </source>
</evidence>
<dbReference type="GO" id="GO:0008024">
    <property type="term" value="C:cyclin/CDK positive transcription elongation factor complex"/>
    <property type="evidence" value="ECO:0007669"/>
    <property type="project" value="TreeGrafter"/>
</dbReference>
<evidence type="ECO:0000256" key="2">
    <source>
        <dbReference type="ARBA" id="ARBA00006485"/>
    </source>
</evidence>
<evidence type="ECO:0000256" key="11">
    <source>
        <dbReference type="ARBA" id="ARBA00049280"/>
    </source>
</evidence>
<dbReference type="GO" id="GO:0030332">
    <property type="term" value="F:cyclin binding"/>
    <property type="evidence" value="ECO:0007669"/>
    <property type="project" value="TreeGrafter"/>
</dbReference>
<name>A0A3M7RQ94_BRAPC</name>
<keyword evidence="7 12" id="KW-0067">ATP-binding</keyword>
<dbReference type="GO" id="GO:0004693">
    <property type="term" value="F:cyclin-dependent protein serine/threonine kinase activity"/>
    <property type="evidence" value="ECO:0007669"/>
    <property type="project" value="UniProtKB-EC"/>
</dbReference>
<feature type="compositionally biased region" description="Basic residues" evidence="13">
    <location>
        <begin position="25"/>
        <end position="41"/>
    </location>
</feature>
<reference evidence="15 16" key="1">
    <citation type="journal article" date="2018" name="Sci. Rep.">
        <title>Genomic signatures of local adaptation to the degree of environmental predictability in rotifers.</title>
        <authorList>
            <person name="Franch-Gras L."/>
            <person name="Hahn C."/>
            <person name="Garcia-Roger E.M."/>
            <person name="Carmona M.J."/>
            <person name="Serra M."/>
            <person name="Gomez A."/>
        </authorList>
    </citation>
    <scope>NUCLEOTIDE SEQUENCE [LARGE SCALE GENOMIC DNA]</scope>
    <source>
        <strain evidence="15">HYR1</strain>
    </source>
</reference>
<dbReference type="Gene3D" id="1.10.510.10">
    <property type="entry name" value="Transferase(Phosphotransferase) domain 1"/>
    <property type="match status" value="1"/>
</dbReference>
<evidence type="ECO:0000256" key="5">
    <source>
        <dbReference type="ARBA" id="ARBA00022741"/>
    </source>
</evidence>
<dbReference type="PANTHER" id="PTHR24056">
    <property type="entry name" value="CELL DIVISION PROTEIN KINASE"/>
    <property type="match status" value="1"/>
</dbReference>
<feature type="compositionally biased region" description="Basic and acidic residues" evidence="13">
    <location>
        <begin position="42"/>
        <end position="58"/>
    </location>
</feature>
<dbReference type="PANTHER" id="PTHR24056:SF546">
    <property type="entry name" value="CYCLIN-DEPENDENT KINASE 12"/>
    <property type="match status" value="1"/>
</dbReference>
<feature type="compositionally biased region" description="Basic residues" evidence="13">
    <location>
        <begin position="59"/>
        <end position="75"/>
    </location>
</feature>
<feature type="compositionally biased region" description="Basic and acidic residues" evidence="13">
    <location>
        <begin position="166"/>
        <end position="180"/>
    </location>
</feature>
<keyword evidence="4" id="KW-0808">Transferase</keyword>